<proteinExistence type="predicted"/>
<name>A0A0B0MJ12_GOSAR</name>
<accession>A0A0B0MJ12</accession>
<evidence type="ECO:0000313" key="1">
    <source>
        <dbReference type="EMBL" id="KHG00765.1"/>
    </source>
</evidence>
<gene>
    <name evidence="1" type="ORF">F383_22585</name>
</gene>
<protein>
    <submittedName>
        <fullName evidence="1">Uncharacterized protein</fullName>
    </submittedName>
</protein>
<organism evidence="1 2">
    <name type="scientific">Gossypium arboreum</name>
    <name type="common">Tree cotton</name>
    <name type="synonym">Gossypium nanking</name>
    <dbReference type="NCBI Taxonomy" id="29729"/>
    <lineage>
        <taxon>Eukaryota</taxon>
        <taxon>Viridiplantae</taxon>
        <taxon>Streptophyta</taxon>
        <taxon>Embryophyta</taxon>
        <taxon>Tracheophyta</taxon>
        <taxon>Spermatophyta</taxon>
        <taxon>Magnoliopsida</taxon>
        <taxon>eudicotyledons</taxon>
        <taxon>Gunneridae</taxon>
        <taxon>Pentapetalae</taxon>
        <taxon>rosids</taxon>
        <taxon>malvids</taxon>
        <taxon>Malvales</taxon>
        <taxon>Malvaceae</taxon>
        <taxon>Malvoideae</taxon>
        <taxon>Gossypium</taxon>
    </lineage>
</organism>
<sequence>MFWHSSTGLVYVIDGEVVWHVLRIPDSLHEQTRE</sequence>
<reference evidence="2" key="1">
    <citation type="submission" date="2014-09" db="EMBL/GenBank/DDBJ databases">
        <authorList>
            <person name="Mudge J."/>
            <person name="Ramaraj T."/>
            <person name="Lindquist I.E."/>
            <person name="Bharti A.K."/>
            <person name="Sundararajan A."/>
            <person name="Cameron C.T."/>
            <person name="Woodward J.E."/>
            <person name="May G.D."/>
            <person name="Brubaker C."/>
            <person name="Broadhvest J."/>
            <person name="Wilkins T.A."/>
        </authorList>
    </citation>
    <scope>NUCLEOTIDE SEQUENCE</scope>
    <source>
        <strain evidence="2">cv. AKA8401</strain>
    </source>
</reference>
<dbReference type="Proteomes" id="UP000032142">
    <property type="component" value="Unassembled WGS sequence"/>
</dbReference>
<dbReference type="EMBL" id="JRRC01149173">
    <property type="protein sequence ID" value="KHG00765.1"/>
    <property type="molecule type" value="Genomic_DNA"/>
</dbReference>
<evidence type="ECO:0000313" key="2">
    <source>
        <dbReference type="Proteomes" id="UP000032142"/>
    </source>
</evidence>
<dbReference type="AlphaFoldDB" id="A0A0B0MJ12"/>
<keyword evidence="2" id="KW-1185">Reference proteome</keyword>
<comment type="caution">
    <text evidence="1">The sequence shown here is derived from an EMBL/GenBank/DDBJ whole genome shotgun (WGS) entry which is preliminary data.</text>
</comment>